<reference evidence="1 2" key="1">
    <citation type="submission" date="2024-04" db="EMBL/GenBank/DDBJ databases">
        <authorList>
            <person name="Fracassetti M."/>
        </authorList>
    </citation>
    <scope>NUCLEOTIDE SEQUENCE [LARGE SCALE GENOMIC DNA]</scope>
</reference>
<sequence>MSEVPVTRVCCVRAFKPFLKVGYFAKNGSVGESYQNGKKLVGASQAVPGRLQASFIGKKQLEEPIREVEFVRTLLIDNYDS</sequence>
<organism evidence="1 2">
    <name type="scientific">Linum trigynum</name>
    <dbReference type="NCBI Taxonomy" id="586398"/>
    <lineage>
        <taxon>Eukaryota</taxon>
        <taxon>Viridiplantae</taxon>
        <taxon>Streptophyta</taxon>
        <taxon>Embryophyta</taxon>
        <taxon>Tracheophyta</taxon>
        <taxon>Spermatophyta</taxon>
        <taxon>Magnoliopsida</taxon>
        <taxon>eudicotyledons</taxon>
        <taxon>Gunneridae</taxon>
        <taxon>Pentapetalae</taxon>
        <taxon>rosids</taxon>
        <taxon>fabids</taxon>
        <taxon>Malpighiales</taxon>
        <taxon>Linaceae</taxon>
        <taxon>Linum</taxon>
    </lineage>
</organism>
<keyword evidence="2" id="KW-1185">Reference proteome</keyword>
<evidence type="ECO:0000313" key="2">
    <source>
        <dbReference type="Proteomes" id="UP001497516"/>
    </source>
</evidence>
<dbReference type="EMBL" id="OZ034818">
    <property type="protein sequence ID" value="CAL1387093.1"/>
    <property type="molecule type" value="Genomic_DNA"/>
</dbReference>
<protein>
    <submittedName>
        <fullName evidence="1">Uncharacterized protein</fullName>
    </submittedName>
</protein>
<gene>
    <name evidence="1" type="ORF">LTRI10_LOCUS28098</name>
</gene>
<dbReference type="Proteomes" id="UP001497516">
    <property type="component" value="Chromosome 5"/>
</dbReference>
<evidence type="ECO:0000313" key="1">
    <source>
        <dbReference type="EMBL" id="CAL1387093.1"/>
    </source>
</evidence>
<accession>A0AAV2EM69</accession>
<proteinExistence type="predicted"/>
<name>A0AAV2EM69_9ROSI</name>
<dbReference type="AlphaFoldDB" id="A0AAV2EM69"/>